<evidence type="ECO:0000313" key="6">
    <source>
        <dbReference type="EMBL" id="PYE53864.1"/>
    </source>
</evidence>
<dbReference type="CDD" id="cd03257">
    <property type="entry name" value="ABC_NikE_OppD_transporters"/>
    <property type="match status" value="1"/>
</dbReference>
<dbReference type="RefSeq" id="WP_110886770.1">
    <property type="nucleotide sequence ID" value="NZ_QJSX01000007.1"/>
</dbReference>
<evidence type="ECO:0000256" key="3">
    <source>
        <dbReference type="ARBA" id="ARBA00022741"/>
    </source>
</evidence>
<dbReference type="InterPro" id="IPR017871">
    <property type="entry name" value="ABC_transporter-like_CS"/>
</dbReference>
<dbReference type="SUPFAM" id="SSF52540">
    <property type="entry name" value="P-loop containing nucleoside triphosphate hydrolases"/>
    <property type="match status" value="1"/>
</dbReference>
<reference evidence="6 7" key="1">
    <citation type="submission" date="2018-06" db="EMBL/GenBank/DDBJ databases">
        <title>Genomic Encyclopedia of Type Strains, Phase IV (KMG-IV): sequencing the most valuable type-strain genomes for metagenomic binning, comparative biology and taxonomic classification.</title>
        <authorList>
            <person name="Goeker M."/>
        </authorList>
    </citation>
    <scope>NUCLEOTIDE SEQUENCE [LARGE SCALE GENOMIC DNA]</scope>
    <source>
        <strain evidence="6 7">DSM 18048</strain>
    </source>
</reference>
<evidence type="ECO:0000313" key="7">
    <source>
        <dbReference type="Proteomes" id="UP000248326"/>
    </source>
</evidence>
<dbReference type="InterPro" id="IPR013563">
    <property type="entry name" value="Oligopep_ABC_C"/>
</dbReference>
<dbReference type="SMART" id="SM00382">
    <property type="entry name" value="AAA"/>
    <property type="match status" value="1"/>
</dbReference>
<dbReference type="PROSITE" id="PS50893">
    <property type="entry name" value="ABC_TRANSPORTER_2"/>
    <property type="match status" value="1"/>
</dbReference>
<dbReference type="EMBL" id="QJSX01000007">
    <property type="protein sequence ID" value="PYE53864.1"/>
    <property type="molecule type" value="Genomic_DNA"/>
</dbReference>
<organism evidence="6 7">
    <name type="scientific">Deinococcus yavapaiensis KR-236</name>
    <dbReference type="NCBI Taxonomy" id="694435"/>
    <lineage>
        <taxon>Bacteria</taxon>
        <taxon>Thermotogati</taxon>
        <taxon>Deinococcota</taxon>
        <taxon>Deinococci</taxon>
        <taxon>Deinococcales</taxon>
        <taxon>Deinococcaceae</taxon>
        <taxon>Deinococcus</taxon>
    </lineage>
</organism>
<evidence type="ECO:0000259" key="5">
    <source>
        <dbReference type="PROSITE" id="PS50893"/>
    </source>
</evidence>
<keyword evidence="7" id="KW-1185">Reference proteome</keyword>
<comment type="similarity">
    <text evidence="1">Belongs to the ABC transporter superfamily.</text>
</comment>
<dbReference type="OrthoDB" id="47989at2"/>
<dbReference type="InterPro" id="IPR050319">
    <property type="entry name" value="ABC_transp_ATP-bind"/>
</dbReference>
<dbReference type="GO" id="GO:0016887">
    <property type="term" value="F:ATP hydrolysis activity"/>
    <property type="evidence" value="ECO:0007669"/>
    <property type="project" value="InterPro"/>
</dbReference>
<dbReference type="InterPro" id="IPR003439">
    <property type="entry name" value="ABC_transporter-like_ATP-bd"/>
</dbReference>
<evidence type="ECO:0000256" key="4">
    <source>
        <dbReference type="ARBA" id="ARBA00022840"/>
    </source>
</evidence>
<accession>A0A318S5A1</accession>
<dbReference type="AlphaFoldDB" id="A0A318S5A1"/>
<dbReference type="GO" id="GO:0005524">
    <property type="term" value="F:ATP binding"/>
    <property type="evidence" value="ECO:0007669"/>
    <property type="project" value="UniProtKB-KW"/>
</dbReference>
<comment type="caution">
    <text evidence="6">The sequence shown here is derived from an EMBL/GenBank/DDBJ whole genome shotgun (WGS) entry which is preliminary data.</text>
</comment>
<name>A0A318S5A1_9DEIO</name>
<feature type="domain" description="ABC transporter" evidence="5">
    <location>
        <begin position="6"/>
        <end position="254"/>
    </location>
</feature>
<keyword evidence="4 6" id="KW-0067">ATP-binding</keyword>
<evidence type="ECO:0000256" key="2">
    <source>
        <dbReference type="ARBA" id="ARBA00022448"/>
    </source>
</evidence>
<gene>
    <name evidence="6" type="ORF">DES52_107122</name>
</gene>
<proteinExistence type="inferred from homology"/>
<sequence length="345" mass="37414">MSDALVRLEHVGKSFLQKGRPVSVIEDVTLDIHPGEIVSLVGESGCGKTTTGRMIAGLTPPSTGRVSYSGADITRLRGAERRAYRLGVQLVHQDPYASLNPSQRVRDILAAPLKRHRLVRHRDELEVRLRELLQSVDLTPADEVLTKFPHQLSGGQRQRLSIARALSVRPSFLVADEAVSMVDVSIRISILNTLRRLRDEHGLAILFITHDLALARHVAGNGRVGVMYLGRIVEIADADELIRHPQHPYTRALLAASPPDPLSNAPRSAPVQLRQDDIPSLLARPAGCPFHPRCPQFVAGVCDTAVPALVTTSPRHATACTVFTGFHPGMTPDAAATTDAPSGSH</sequence>
<dbReference type="GO" id="GO:0015833">
    <property type="term" value="P:peptide transport"/>
    <property type="evidence" value="ECO:0007669"/>
    <property type="project" value="InterPro"/>
</dbReference>
<dbReference type="Proteomes" id="UP000248326">
    <property type="component" value="Unassembled WGS sequence"/>
</dbReference>
<dbReference type="NCBIfam" id="TIGR01727">
    <property type="entry name" value="oligo_HPY"/>
    <property type="match status" value="1"/>
</dbReference>
<dbReference type="InterPro" id="IPR027417">
    <property type="entry name" value="P-loop_NTPase"/>
</dbReference>
<keyword evidence="2" id="KW-0813">Transport</keyword>
<dbReference type="GO" id="GO:0055085">
    <property type="term" value="P:transmembrane transport"/>
    <property type="evidence" value="ECO:0007669"/>
    <property type="project" value="UniProtKB-ARBA"/>
</dbReference>
<dbReference type="Pfam" id="PF08352">
    <property type="entry name" value="oligo_HPY"/>
    <property type="match status" value="1"/>
</dbReference>
<dbReference type="PANTHER" id="PTHR43776:SF7">
    <property type="entry name" value="D,D-DIPEPTIDE TRANSPORT ATP-BINDING PROTEIN DDPF-RELATED"/>
    <property type="match status" value="1"/>
</dbReference>
<dbReference type="InterPro" id="IPR003593">
    <property type="entry name" value="AAA+_ATPase"/>
</dbReference>
<dbReference type="Gene3D" id="3.40.50.300">
    <property type="entry name" value="P-loop containing nucleotide triphosphate hydrolases"/>
    <property type="match status" value="1"/>
</dbReference>
<dbReference type="PANTHER" id="PTHR43776">
    <property type="entry name" value="TRANSPORT ATP-BINDING PROTEIN"/>
    <property type="match status" value="1"/>
</dbReference>
<protein>
    <submittedName>
        <fullName evidence="6">Peptide/nickel transport system ATP-binding protein</fullName>
    </submittedName>
</protein>
<dbReference type="PROSITE" id="PS00211">
    <property type="entry name" value="ABC_TRANSPORTER_1"/>
    <property type="match status" value="1"/>
</dbReference>
<keyword evidence="3" id="KW-0547">Nucleotide-binding</keyword>
<evidence type="ECO:0000256" key="1">
    <source>
        <dbReference type="ARBA" id="ARBA00005417"/>
    </source>
</evidence>
<dbReference type="Pfam" id="PF00005">
    <property type="entry name" value="ABC_tran"/>
    <property type="match status" value="1"/>
</dbReference>